<evidence type="ECO:0000313" key="2">
    <source>
        <dbReference type="EMBL" id="SVA10764.1"/>
    </source>
</evidence>
<protein>
    <recommendedName>
        <fullName evidence="1">LTD domain-containing protein</fullName>
    </recommendedName>
</protein>
<dbReference type="Pfam" id="PF08757">
    <property type="entry name" value="CotH"/>
    <property type="match status" value="1"/>
</dbReference>
<evidence type="ECO:0000259" key="1">
    <source>
        <dbReference type="PROSITE" id="PS51841"/>
    </source>
</evidence>
<accession>A0A381T4V5</accession>
<dbReference type="Gene3D" id="2.60.40.1260">
    <property type="entry name" value="Lamin Tail domain"/>
    <property type="match status" value="1"/>
</dbReference>
<dbReference type="PROSITE" id="PS51841">
    <property type="entry name" value="LTD"/>
    <property type="match status" value="1"/>
</dbReference>
<sequence>MAIIEITVDPEDLIWIYENVDSDSFHLATIHFQNGYIDEIIDSVGFRLRGNTSRNAQKKSFKLDFNHFISGRDFYDVEKINLNGEHNDPSIVRSKLCWDFYQEIGVPSTRASHTKVFINSEYYGLYISIEHIDDTFLKRNYENDSGNLWKCIWPADLTYRGDNPEDYYPYYDDTRPYELKTNEEEYDYSKLARLIRIINQVPDSLELVLSIKETLQYFAVNILTGSWDDYRFLRNNFYLYHNPSDDLIHWIPYDYDNSFSVDWFDIDWSSINPYDYAVIDGDGRPLTDYLFSHHRYKNLFTHFLEFYINTSFNNSEWDNQLDSWHNASMAAAQADEWRTLDYGFNMSDFNSSYGYNYQNQHIKQGIKRFISDRVSSLNDQLYYSGEDPFIYEVIPSHQSMLLNDTFSISVSAFGPVGIDNIIFHYRINSNDWETFQLSYSPIENSKKVEEQDRWFGTVVMETEGEIDWYLTAIKNGQVERYPIEGYKSLTIVNPNDLSDIQINELLAINDLTLGDDYGEFDDWIELINHGETPVELDGYYLTDNENQLTKWSFPFTNITIEPDSFLIIWCDNDDEQGDLHTNFKLSSGGEFLAIVSPDGSTILDSITFPEQDADISYGRVGGELLLWDYMTPTPGAENGILSLISDMTPTEISIHSVFPNPFNSSITLEMSVGNPNQSVEIAFISLLGQTISTSIHEFSTIGSHQINFDLTPFNMSSGVYFIKINQNGFIDSRKILYLK</sequence>
<reference evidence="2" key="1">
    <citation type="submission" date="2018-05" db="EMBL/GenBank/DDBJ databases">
        <authorList>
            <person name="Lanie J.A."/>
            <person name="Ng W.-L."/>
            <person name="Kazmierczak K.M."/>
            <person name="Andrzejewski T.M."/>
            <person name="Davidsen T.M."/>
            <person name="Wayne K.J."/>
            <person name="Tettelin H."/>
            <person name="Glass J.I."/>
            <person name="Rusch D."/>
            <person name="Podicherti R."/>
            <person name="Tsui H.-C.T."/>
            <person name="Winkler M.E."/>
        </authorList>
    </citation>
    <scope>NUCLEOTIDE SEQUENCE</scope>
</reference>
<organism evidence="2">
    <name type="scientific">marine metagenome</name>
    <dbReference type="NCBI Taxonomy" id="408172"/>
    <lineage>
        <taxon>unclassified sequences</taxon>
        <taxon>metagenomes</taxon>
        <taxon>ecological metagenomes</taxon>
    </lineage>
</organism>
<proteinExistence type="predicted"/>
<dbReference type="SUPFAM" id="SSF74853">
    <property type="entry name" value="Lamin A/C globular tail domain"/>
    <property type="match status" value="1"/>
</dbReference>
<feature type="domain" description="LTD" evidence="1">
    <location>
        <begin position="488"/>
        <end position="610"/>
    </location>
</feature>
<dbReference type="AlphaFoldDB" id="A0A381T4V5"/>
<dbReference type="InterPro" id="IPR026444">
    <property type="entry name" value="Secre_tail"/>
</dbReference>
<dbReference type="Pfam" id="PF00932">
    <property type="entry name" value="LTD"/>
    <property type="match status" value="1"/>
</dbReference>
<dbReference type="EMBL" id="UINC01003972">
    <property type="protein sequence ID" value="SVA10764.1"/>
    <property type="molecule type" value="Genomic_DNA"/>
</dbReference>
<dbReference type="InterPro" id="IPR036415">
    <property type="entry name" value="Lamin_tail_dom_sf"/>
</dbReference>
<dbReference type="Pfam" id="PF18962">
    <property type="entry name" value="Por_Secre_tail"/>
    <property type="match status" value="1"/>
</dbReference>
<dbReference type="PANTHER" id="PTHR40050">
    <property type="entry name" value="INNER SPORE COAT PROTEIN H"/>
    <property type="match status" value="1"/>
</dbReference>
<dbReference type="InterPro" id="IPR014867">
    <property type="entry name" value="Spore_coat_CotH_CotH2/3/7"/>
</dbReference>
<name>A0A381T4V5_9ZZZZ</name>
<gene>
    <name evidence="2" type="ORF">METZ01_LOCUS63618</name>
</gene>
<dbReference type="PANTHER" id="PTHR40050:SF1">
    <property type="entry name" value="INNER SPORE COAT PROTEIN H"/>
    <property type="match status" value="1"/>
</dbReference>
<dbReference type="InterPro" id="IPR001322">
    <property type="entry name" value="Lamin_tail_dom"/>
</dbReference>
<dbReference type="NCBIfam" id="TIGR04183">
    <property type="entry name" value="Por_Secre_tail"/>
    <property type="match status" value="1"/>
</dbReference>